<evidence type="ECO:0000313" key="1">
    <source>
        <dbReference type="EMBL" id="ADE76814.1"/>
    </source>
</evidence>
<organism evidence="1">
    <name type="scientific">Picea sitchensis</name>
    <name type="common">Sitka spruce</name>
    <name type="synonym">Pinus sitchensis</name>
    <dbReference type="NCBI Taxonomy" id="3332"/>
    <lineage>
        <taxon>Eukaryota</taxon>
        <taxon>Viridiplantae</taxon>
        <taxon>Streptophyta</taxon>
        <taxon>Embryophyta</taxon>
        <taxon>Tracheophyta</taxon>
        <taxon>Spermatophyta</taxon>
        <taxon>Pinopsida</taxon>
        <taxon>Pinidae</taxon>
        <taxon>Conifers I</taxon>
        <taxon>Pinales</taxon>
        <taxon>Pinaceae</taxon>
        <taxon>Picea</taxon>
    </lineage>
</organism>
<proteinExistence type="evidence at transcript level"/>
<dbReference type="AlphaFoldDB" id="D5AB95"/>
<reference evidence="1" key="1">
    <citation type="submission" date="2010-04" db="EMBL/GenBank/DDBJ databases">
        <authorList>
            <person name="Reid K.E."/>
            <person name="Liao N."/>
            <person name="Chan S."/>
            <person name="Docking R."/>
            <person name="Taylor G."/>
            <person name="Moore R."/>
            <person name="Mayo M."/>
            <person name="Munro S."/>
            <person name="King J."/>
            <person name="Yanchuk A."/>
            <person name="Holt R."/>
            <person name="Jones S."/>
            <person name="Marra M."/>
            <person name="Ritland C.E."/>
            <person name="Ritland K."/>
            <person name="Bohlmann J."/>
        </authorList>
    </citation>
    <scope>NUCLEOTIDE SEQUENCE</scope>
    <source>
        <tissue evidence="1">Bud</tissue>
    </source>
</reference>
<accession>D5AB95</accession>
<name>D5AB95_PICSI</name>
<sequence>MISHEREKMCFGNDASELIAEVLVQRFLPLAWRCIDTAKGNDQRLKNGV</sequence>
<dbReference type="EMBL" id="BT123498">
    <property type="protein sequence ID" value="ADE76814.1"/>
    <property type="molecule type" value="mRNA"/>
</dbReference>
<protein>
    <submittedName>
        <fullName evidence="1">Uncharacterized protein</fullName>
    </submittedName>
</protein>